<dbReference type="InterPro" id="IPR001667">
    <property type="entry name" value="DDH_dom"/>
</dbReference>
<keyword evidence="4" id="KW-0464">Manganese</keyword>
<dbReference type="Pfam" id="PF02833">
    <property type="entry name" value="DHHA2"/>
    <property type="match status" value="1"/>
</dbReference>
<dbReference type="SMART" id="SM01131">
    <property type="entry name" value="DHHA2"/>
    <property type="match status" value="1"/>
</dbReference>
<accession>A0A427XDB0</accession>
<evidence type="ECO:0000313" key="6">
    <source>
        <dbReference type="EMBL" id="RSH76704.1"/>
    </source>
</evidence>
<dbReference type="Gene3D" id="3.90.1640.10">
    <property type="entry name" value="inorganic pyrophosphatase (n-terminal core)"/>
    <property type="match status" value="1"/>
</dbReference>
<keyword evidence="2" id="KW-0479">Metal-binding</keyword>
<evidence type="ECO:0000259" key="5">
    <source>
        <dbReference type="SMART" id="SM01131"/>
    </source>
</evidence>
<dbReference type="Proteomes" id="UP000279236">
    <property type="component" value="Unassembled WGS sequence"/>
</dbReference>
<dbReference type="InterPro" id="IPR038763">
    <property type="entry name" value="DHH_sf"/>
</dbReference>
<dbReference type="InterPro" id="IPR004097">
    <property type="entry name" value="DHHA2"/>
</dbReference>
<evidence type="ECO:0000256" key="4">
    <source>
        <dbReference type="ARBA" id="ARBA00023211"/>
    </source>
</evidence>
<dbReference type="PANTHER" id="PTHR12112">
    <property type="entry name" value="BNIP - RELATED"/>
    <property type="match status" value="1"/>
</dbReference>
<dbReference type="Gene3D" id="3.10.310.20">
    <property type="entry name" value="DHHA2 domain"/>
    <property type="match status" value="1"/>
</dbReference>
<comment type="cofactor">
    <cofactor evidence="1">
        <name>Mn(2+)</name>
        <dbReference type="ChEBI" id="CHEBI:29035"/>
    </cofactor>
</comment>
<evidence type="ECO:0000256" key="3">
    <source>
        <dbReference type="ARBA" id="ARBA00022801"/>
    </source>
</evidence>
<evidence type="ECO:0000256" key="1">
    <source>
        <dbReference type="ARBA" id="ARBA00001936"/>
    </source>
</evidence>
<organism evidence="6 7">
    <name type="scientific">Apiotrichum porosum</name>
    <dbReference type="NCBI Taxonomy" id="105984"/>
    <lineage>
        <taxon>Eukaryota</taxon>
        <taxon>Fungi</taxon>
        <taxon>Dikarya</taxon>
        <taxon>Basidiomycota</taxon>
        <taxon>Agaricomycotina</taxon>
        <taxon>Tremellomycetes</taxon>
        <taxon>Trichosporonales</taxon>
        <taxon>Trichosporonaceae</taxon>
        <taxon>Apiotrichum</taxon>
    </lineage>
</organism>
<comment type="caution">
    <text evidence="6">The sequence shown here is derived from an EMBL/GenBank/DDBJ whole genome shotgun (WGS) entry which is preliminary data.</text>
</comment>
<dbReference type="GO" id="GO:0046872">
    <property type="term" value="F:metal ion binding"/>
    <property type="evidence" value="ECO:0007669"/>
    <property type="project" value="UniProtKB-KW"/>
</dbReference>
<dbReference type="PANTHER" id="PTHR12112:SF39">
    <property type="entry name" value="EG:152A3.5 PROTEIN (FBGN0003116_PN PROTEIN)"/>
    <property type="match status" value="1"/>
</dbReference>
<dbReference type="Pfam" id="PF01368">
    <property type="entry name" value="DHH"/>
    <property type="match status" value="1"/>
</dbReference>
<dbReference type="GeneID" id="39589995"/>
<dbReference type="EMBL" id="RSCE01000022">
    <property type="protein sequence ID" value="RSH76704.1"/>
    <property type="molecule type" value="Genomic_DNA"/>
</dbReference>
<dbReference type="GO" id="GO:0005737">
    <property type="term" value="C:cytoplasm"/>
    <property type="evidence" value="ECO:0007669"/>
    <property type="project" value="InterPro"/>
</dbReference>
<sequence length="456" mass="48516">MAATTAAGSIQRGRLADFLDSQNEAFVADLKAGKGAGWHLVTGNEAGDLDTISSSVAFAFLASTLNGTRTVPLVLTPFKNMGLRPENELALKNAYIPAGTLLHPEGLPVSTDKLAPAGVRFDLVDHNRLLPVFGNYPNTVDAIIDHHEDEGVHPQATSRLIKTPTGSCSSLVTKFFMPQWKASLSGGAGAAGSPVPPELATLLLSSILIDTQGLKKGGKAMDVDYESASFLYPLSTLATADPGIVTLSATGGDDVPAPLSNYSEELVAVKYDVTGMSTDDLLLRDYKQYEWTTNSSAIPKLDVGLSTVPLSMAKQLKAEPEGWKSYMANVDKFMAERGIDIEGVLTTFKSETKHKGRRELLLVVRPGLNINNNANASSILHKLGSGLLAQHDLFALEDWGTGKGVDTPKGELAAQAGEYLDSLSSGRVAKIWNQGNHHATRKQVAPAMHDIVSGMN</sequence>
<dbReference type="AlphaFoldDB" id="A0A427XDB0"/>
<dbReference type="SUPFAM" id="SSF64182">
    <property type="entry name" value="DHH phosphoesterases"/>
    <property type="match status" value="1"/>
</dbReference>
<protein>
    <submittedName>
        <fullName evidence="6">Exopolyphosphatase</fullName>
    </submittedName>
</protein>
<dbReference type="STRING" id="105984.A0A427XDB0"/>
<dbReference type="OrthoDB" id="374045at2759"/>
<gene>
    <name evidence="6" type="primary">PPX1</name>
    <name evidence="6" type="ORF">EHS24_005452</name>
</gene>
<dbReference type="GO" id="GO:0004309">
    <property type="term" value="F:exopolyphosphatase activity"/>
    <property type="evidence" value="ECO:0007669"/>
    <property type="project" value="TreeGrafter"/>
</dbReference>
<keyword evidence="7" id="KW-1185">Reference proteome</keyword>
<dbReference type="InterPro" id="IPR038222">
    <property type="entry name" value="DHHA2_dom_sf"/>
</dbReference>
<keyword evidence="3" id="KW-0378">Hydrolase</keyword>
<name>A0A427XDB0_9TREE</name>
<proteinExistence type="predicted"/>
<evidence type="ECO:0000313" key="7">
    <source>
        <dbReference type="Proteomes" id="UP000279236"/>
    </source>
</evidence>
<evidence type="ECO:0000256" key="2">
    <source>
        <dbReference type="ARBA" id="ARBA00022723"/>
    </source>
</evidence>
<feature type="domain" description="DHHA2" evidence="5">
    <location>
        <begin position="263"/>
        <end position="452"/>
    </location>
</feature>
<dbReference type="RefSeq" id="XP_028471851.1">
    <property type="nucleotide sequence ID" value="XM_028620976.1"/>
</dbReference>
<reference evidence="6 7" key="1">
    <citation type="submission" date="2018-11" db="EMBL/GenBank/DDBJ databases">
        <title>Genome sequence of Apiotrichum porosum DSM 27194.</title>
        <authorList>
            <person name="Aliyu H."/>
            <person name="Gorte O."/>
            <person name="Ochsenreither K."/>
        </authorList>
    </citation>
    <scope>NUCLEOTIDE SEQUENCE [LARGE SCALE GENOMIC DNA]</scope>
    <source>
        <strain evidence="6 7">DSM 27194</strain>
    </source>
</reference>